<evidence type="ECO:0000256" key="11">
    <source>
        <dbReference type="ARBA" id="ARBA00023315"/>
    </source>
</evidence>
<dbReference type="PIRSF" id="PIRSF007892">
    <property type="entry name" value="NAGS_fungal"/>
    <property type="match status" value="1"/>
</dbReference>
<feature type="domain" description="N-acetyltransferase" evidence="14">
    <location>
        <begin position="389"/>
        <end position="555"/>
    </location>
</feature>
<dbReference type="EC" id="2.3.1.1" evidence="5 13"/>
<dbReference type="GO" id="GO:0006592">
    <property type="term" value="P:ornithine biosynthetic process"/>
    <property type="evidence" value="ECO:0007669"/>
    <property type="project" value="TreeGrafter"/>
</dbReference>
<evidence type="ECO:0000256" key="4">
    <source>
        <dbReference type="ARBA" id="ARBA00008694"/>
    </source>
</evidence>
<dbReference type="Gene3D" id="3.40.630.30">
    <property type="match status" value="1"/>
</dbReference>
<evidence type="ECO:0000256" key="12">
    <source>
        <dbReference type="ARBA" id="ARBA00048372"/>
    </source>
</evidence>
<evidence type="ECO:0000259" key="14">
    <source>
        <dbReference type="PROSITE" id="PS51731"/>
    </source>
</evidence>
<evidence type="ECO:0000256" key="6">
    <source>
        <dbReference type="ARBA" id="ARBA00018802"/>
    </source>
</evidence>
<evidence type="ECO:0000256" key="13">
    <source>
        <dbReference type="PIRNR" id="PIRNR007892"/>
    </source>
</evidence>
<comment type="pathway">
    <text evidence="3 13">Amino-acid biosynthesis; L-arginine biosynthesis; N(2)-acetyl-L-ornithine from L-glutamate: step 1/4.</text>
</comment>
<comment type="subcellular location">
    <subcellularLocation>
        <location evidence="2 13">Mitochondrion</location>
    </subcellularLocation>
</comment>
<evidence type="ECO:0000256" key="5">
    <source>
        <dbReference type="ARBA" id="ARBA00012697"/>
    </source>
</evidence>
<name>A0A7H9B876_ZYGMR</name>
<evidence type="ECO:0000256" key="7">
    <source>
        <dbReference type="ARBA" id="ARBA00022605"/>
    </source>
</evidence>
<reference evidence="15 16" key="1">
    <citation type="submission" date="2020-07" db="EMBL/GenBank/DDBJ databases">
        <title>The yeast mating-type switching endonuclease HO is a domesticated member of an unorthodox homing genetic element family.</title>
        <authorList>
            <person name="Coughlan A.Y."/>
            <person name="Lombardi L."/>
            <person name="Braun-Galleani S."/>
            <person name="Martos A.R."/>
            <person name="Galeote V."/>
            <person name="Bigey F."/>
            <person name="Dequin S."/>
            <person name="Byrne K.P."/>
            <person name="Wolfe K.H."/>
        </authorList>
    </citation>
    <scope>NUCLEOTIDE SEQUENCE [LARGE SCALE GENOMIC DNA]</scope>
    <source>
        <strain evidence="15 16">NRRL Y-6702</strain>
    </source>
</reference>
<dbReference type="GeneID" id="59238610"/>
<dbReference type="OrthoDB" id="5585968at2759"/>
<dbReference type="Pfam" id="PF04768">
    <property type="entry name" value="NAT"/>
    <property type="match status" value="1"/>
</dbReference>
<evidence type="ECO:0000256" key="1">
    <source>
        <dbReference type="ARBA" id="ARBA00002294"/>
    </source>
</evidence>
<dbReference type="KEGG" id="zmk:HG535_0H01340"/>
<dbReference type="InterPro" id="IPR006855">
    <property type="entry name" value="Vertebrate-like_GNAT_dom"/>
</dbReference>
<dbReference type="GO" id="GO:0006526">
    <property type="term" value="P:L-arginine biosynthetic process"/>
    <property type="evidence" value="ECO:0007669"/>
    <property type="project" value="UniProtKB-UniPathway"/>
</dbReference>
<proteinExistence type="inferred from homology"/>
<dbReference type="Proteomes" id="UP000509704">
    <property type="component" value="Chromosome 8"/>
</dbReference>
<dbReference type="PROSITE" id="PS51731">
    <property type="entry name" value="GNAT_NAGS"/>
    <property type="match status" value="1"/>
</dbReference>
<comment type="similarity">
    <text evidence="4 13">Belongs to the acetyltransferase family.</text>
</comment>
<dbReference type="PANTHER" id="PTHR23342:SF4">
    <property type="entry name" value="AMINO-ACID ACETYLTRANSFERASE, MITOCHONDRIAL"/>
    <property type="match status" value="1"/>
</dbReference>
<keyword evidence="8 13" id="KW-0808">Transferase</keyword>
<comment type="catalytic activity">
    <reaction evidence="12 13">
        <text>L-glutamate + acetyl-CoA = N-acetyl-L-glutamate + CoA + H(+)</text>
        <dbReference type="Rhea" id="RHEA:24292"/>
        <dbReference type="ChEBI" id="CHEBI:15378"/>
        <dbReference type="ChEBI" id="CHEBI:29985"/>
        <dbReference type="ChEBI" id="CHEBI:44337"/>
        <dbReference type="ChEBI" id="CHEBI:57287"/>
        <dbReference type="ChEBI" id="CHEBI:57288"/>
        <dbReference type="EC" id="2.3.1.1"/>
    </reaction>
</comment>
<dbReference type="InterPro" id="IPR011190">
    <property type="entry name" value="GlcNAc_Synth_fun"/>
</dbReference>
<protein>
    <recommendedName>
        <fullName evidence="6 13">Amino-acid acetyltransferase, mitochondrial</fullName>
        <ecNumber evidence="5 13">2.3.1.1</ecNumber>
    </recommendedName>
    <alternativeName>
        <fullName evidence="13">Glutamate N-acetyltransferase</fullName>
    </alternativeName>
    <alternativeName>
        <fullName evidence="13">N-acetylglutamate synthase</fullName>
    </alternativeName>
</protein>
<keyword evidence="16" id="KW-1185">Reference proteome</keyword>
<evidence type="ECO:0000313" key="16">
    <source>
        <dbReference type="Proteomes" id="UP000509704"/>
    </source>
</evidence>
<sequence>MLGRFVLGGIGYDPPNAASRKLILSILNSTATKREAKDYITKYANGAKINHCLLLTRQSHRLNEKSLLQLSEVIKRLHMLGLRPICLIPPSSHVPHQAESLDKMLTRAQLRPLHCQNGLTKLLSGRYESILSSQSYLFSDERMTDVVPIIRPFVFEESSATQYMTKDAVTFTRYLCSDNIPYIDKFFILNRIGGIPSGERNENSHVFINLSQEFGNLREVLQRKYNELDDNRVDSDDVLGRLKVYAMEKKTSLTKRRFKEHIEDIQLMNAVLSKLSTTATGLITTVKAASLASDENNPLLYNLLTDRSLISSSLPRFKKRHGSLELTSETHSWYELPFDLEEENNYNSMAKDAVAVTTVLKKGVHIKIFNESTLTQYNCIGLPTKFHSPQGGSSLKLEKLNLNKLESILNQSFGRKIDLEHYLDRINGNVASVIVIGDYEGIAILTFEGPAENQFVYLDKFAVLPHLKGSLGISDIIFNLMFKMFPRELLWRSRRENVVNKWYFQRSVGVLDLSIKLANGDRRPSQFKLFFYGDPEATNNSFENQERLDDYAKYVRDINPSWKK</sequence>
<keyword evidence="10 13" id="KW-0496">Mitochondrion</keyword>
<evidence type="ECO:0000313" key="15">
    <source>
        <dbReference type="EMBL" id="QLG74807.1"/>
    </source>
</evidence>
<evidence type="ECO:0000256" key="8">
    <source>
        <dbReference type="ARBA" id="ARBA00022679"/>
    </source>
</evidence>
<dbReference type="PANTHER" id="PTHR23342">
    <property type="entry name" value="N-ACETYLGLUTAMATE SYNTHASE"/>
    <property type="match status" value="1"/>
</dbReference>
<accession>A0A7H9B876</accession>
<gene>
    <name evidence="15" type="ORF">HG535_0H01340</name>
</gene>
<evidence type="ECO:0000256" key="3">
    <source>
        <dbReference type="ARBA" id="ARBA00004925"/>
    </source>
</evidence>
<comment type="function">
    <text evidence="1 13">N-acetylglutamate synthase involved in arginine biosynthesis.</text>
</comment>
<organism evidence="15 16">
    <name type="scientific">Zygotorulaspora mrakii</name>
    <name type="common">Zygosaccharomyces mrakii</name>
    <dbReference type="NCBI Taxonomy" id="42260"/>
    <lineage>
        <taxon>Eukaryota</taxon>
        <taxon>Fungi</taxon>
        <taxon>Dikarya</taxon>
        <taxon>Ascomycota</taxon>
        <taxon>Saccharomycotina</taxon>
        <taxon>Saccharomycetes</taxon>
        <taxon>Saccharomycetales</taxon>
        <taxon>Saccharomycetaceae</taxon>
        <taxon>Zygotorulaspora</taxon>
    </lineage>
</organism>
<keyword evidence="11 13" id="KW-0012">Acyltransferase</keyword>
<dbReference type="GO" id="GO:0004042">
    <property type="term" value="F:L-glutamate N-acetyltransferase activity"/>
    <property type="evidence" value="ECO:0007669"/>
    <property type="project" value="InterPro"/>
</dbReference>
<evidence type="ECO:0000256" key="9">
    <source>
        <dbReference type="ARBA" id="ARBA00022946"/>
    </source>
</evidence>
<evidence type="ECO:0000256" key="10">
    <source>
        <dbReference type="ARBA" id="ARBA00023128"/>
    </source>
</evidence>
<dbReference type="RefSeq" id="XP_037146532.1">
    <property type="nucleotide sequence ID" value="XM_037290637.1"/>
</dbReference>
<dbReference type="AlphaFoldDB" id="A0A7H9B876"/>
<keyword evidence="7 13" id="KW-0028">Amino-acid biosynthesis</keyword>
<evidence type="ECO:0000256" key="2">
    <source>
        <dbReference type="ARBA" id="ARBA00004173"/>
    </source>
</evidence>
<dbReference type="UniPathway" id="UPA00068">
    <property type="reaction ID" value="UER00106"/>
</dbReference>
<dbReference type="GO" id="GO:0005759">
    <property type="term" value="C:mitochondrial matrix"/>
    <property type="evidence" value="ECO:0007669"/>
    <property type="project" value="TreeGrafter"/>
</dbReference>
<keyword evidence="9" id="KW-0809">Transit peptide</keyword>
<dbReference type="EMBL" id="CP058611">
    <property type="protein sequence ID" value="QLG74807.1"/>
    <property type="molecule type" value="Genomic_DNA"/>
</dbReference>